<dbReference type="OrthoDB" id="41905at2759"/>
<proteinExistence type="predicted"/>
<gene>
    <name evidence="2" type="ORF">SNAT2548_LOCUS34091</name>
</gene>
<feature type="chain" id="PRO_5032331940" evidence="1">
    <location>
        <begin position="24"/>
        <end position="859"/>
    </location>
</feature>
<evidence type="ECO:0000313" key="2">
    <source>
        <dbReference type="EMBL" id="CAE7599210.1"/>
    </source>
</evidence>
<name>A0A812V597_9DINO</name>
<dbReference type="AlphaFoldDB" id="A0A812V597"/>
<dbReference type="EMBL" id="CAJNDS010002793">
    <property type="protein sequence ID" value="CAE7599210.1"/>
    <property type="molecule type" value="Genomic_DNA"/>
</dbReference>
<evidence type="ECO:0000313" key="3">
    <source>
        <dbReference type="Proteomes" id="UP000604046"/>
    </source>
</evidence>
<reference evidence="2" key="1">
    <citation type="submission" date="2021-02" db="EMBL/GenBank/DDBJ databases">
        <authorList>
            <person name="Dougan E. K."/>
            <person name="Rhodes N."/>
            <person name="Thang M."/>
            <person name="Chan C."/>
        </authorList>
    </citation>
    <scope>NUCLEOTIDE SEQUENCE</scope>
</reference>
<comment type="caution">
    <text evidence="2">The sequence shown here is derived from an EMBL/GenBank/DDBJ whole genome shotgun (WGS) entry which is preliminary data.</text>
</comment>
<evidence type="ECO:0000256" key="1">
    <source>
        <dbReference type="SAM" id="SignalP"/>
    </source>
</evidence>
<feature type="signal peptide" evidence="1">
    <location>
        <begin position="1"/>
        <end position="23"/>
    </location>
</feature>
<protein>
    <submittedName>
        <fullName evidence="2">Uncharacterized protein</fullName>
    </submittedName>
</protein>
<organism evidence="2 3">
    <name type="scientific">Symbiodinium natans</name>
    <dbReference type="NCBI Taxonomy" id="878477"/>
    <lineage>
        <taxon>Eukaryota</taxon>
        <taxon>Sar</taxon>
        <taxon>Alveolata</taxon>
        <taxon>Dinophyceae</taxon>
        <taxon>Suessiales</taxon>
        <taxon>Symbiodiniaceae</taxon>
        <taxon>Symbiodinium</taxon>
    </lineage>
</organism>
<dbReference type="Proteomes" id="UP000604046">
    <property type="component" value="Unassembled WGS sequence"/>
</dbReference>
<keyword evidence="3" id="KW-1185">Reference proteome</keyword>
<accession>A0A812V597</accession>
<keyword evidence="1" id="KW-0732">Signal</keyword>
<sequence length="859" mass="92627">MGPLRLCLCLYQLVLTFAWQGSSGPISIFVDEAFRYDVYVRGVVWLQNGRVTLQCGGISLASDKPNALLINNKTSEVEGIDERLGRWHGIQTSWKAAAKVQESVCGGGITTTIRQYVDQPDAAAFEFVTQVDALVALAGTGICTSTCFNVSTGFPSLDLPGKGANVGFVSWNGMMLSSTFQHSLPPADWGTWLAGIYGGPLVLYSADAGVVLGSSSNFKDGMLVNTSRLQSRAAQMEEVSEVLGVTGGVQGMVQQLPANYSLRFALVSCQRAPCGVTGAMLNFGSFLRRGRQKLSLAEDVLSSRLHYLTDGGSLETYCDYWPMCEKSHGGPGCTPQGEVFKQLDAYHRSIGLHIGVYHVDPYWFYETEVCNGAVDAHQWTASPFHFPKGIQDVGVPMMLFLQSFESTSVYNTSFRFEGGSVCGSDSRRFFREIFGKMYATGFFKAITLDGVADVWLSSALRLMSVGEQQMYDEGLAHAAFELGLPIRIDRAFPSDILASTQYGARTVHRCTTDQDPWTAIQAGLYRDLGGNALLVRAMGARPMVDVLWTVSNQTDPRWGTKGVCKPNVLHDIISAVLSTGPVGFGDRLNRTNVSLLSRATRADGIILKPASAALRLDRFYDAHRGGAEIWAAPTEPGTSDPRTDSVANSMAALESASSPDALRGWMILATNVDGGVSGAPVATSELWPPPAEDAQFLVAQLEHRSPSQLRPPCSNGSLVADCLFRWSFKSPLPVATGDTSFLPGCVSHNFTLLSAAPVLANGWALLGDLRQFVPVSPQRFAREVAVAGEDPGDLSFRVLGVPGEVVPVSVATPAQSILVLDVHVGQDGTASVRCRNLRCVQGDLRPSFFELTLQGTLYT</sequence>